<dbReference type="KEGG" id="apln:112906750"/>
<dbReference type="Proteomes" id="UP000192223">
    <property type="component" value="Unplaced"/>
</dbReference>
<proteinExistence type="inferred from homology"/>
<dbReference type="AlphaFoldDB" id="A0A7F5RMT4"/>
<dbReference type="GO" id="GO:0008289">
    <property type="term" value="F:lipid binding"/>
    <property type="evidence" value="ECO:0007669"/>
    <property type="project" value="UniProtKB-KW"/>
</dbReference>
<evidence type="ECO:0000256" key="7">
    <source>
        <dbReference type="ARBA" id="ARBA00022787"/>
    </source>
</evidence>
<keyword evidence="10" id="KW-0496">Mitochondrion</keyword>
<evidence type="ECO:0000256" key="10">
    <source>
        <dbReference type="ARBA" id="ARBA00023128"/>
    </source>
</evidence>
<keyword evidence="6" id="KW-0963">Cytoplasm</keyword>
<dbReference type="InParanoid" id="A0A7F5RMT4"/>
<evidence type="ECO:0000256" key="9">
    <source>
        <dbReference type="ARBA" id="ARBA00023121"/>
    </source>
</evidence>
<feature type="domain" description="Mitochondria-eating protein C-terminal" evidence="13">
    <location>
        <begin position="313"/>
        <end position="504"/>
    </location>
</feature>
<evidence type="ECO:0000259" key="13">
    <source>
        <dbReference type="Pfam" id="PF16026"/>
    </source>
</evidence>
<keyword evidence="9" id="KW-0446">Lipid-binding</keyword>
<keyword evidence="8" id="KW-0175">Coiled coil</keyword>
<evidence type="ECO:0000256" key="1">
    <source>
        <dbReference type="ARBA" id="ARBA00004294"/>
    </source>
</evidence>
<evidence type="ECO:0000256" key="4">
    <source>
        <dbReference type="ARBA" id="ARBA00008233"/>
    </source>
</evidence>
<dbReference type="GO" id="GO:0005741">
    <property type="term" value="C:mitochondrial outer membrane"/>
    <property type="evidence" value="ECO:0007669"/>
    <property type="project" value="UniProtKB-SubCell"/>
</dbReference>
<comment type="subcellular location">
    <subcellularLocation>
        <location evidence="3">Cytoplasm</location>
    </subcellularLocation>
    <subcellularLocation>
        <location evidence="2">Mitochondrion matrix</location>
    </subcellularLocation>
    <subcellularLocation>
        <location evidence="1">Mitochondrion outer membrane</location>
    </subcellularLocation>
</comment>
<reference evidence="15" key="1">
    <citation type="submission" date="2025-08" db="UniProtKB">
        <authorList>
            <consortium name="RefSeq"/>
        </authorList>
    </citation>
    <scope>IDENTIFICATION</scope>
    <source>
        <tissue evidence="15">Entire body</tissue>
    </source>
</reference>
<evidence type="ECO:0000256" key="5">
    <source>
        <dbReference type="ARBA" id="ARBA00019863"/>
    </source>
</evidence>
<dbReference type="PANTHER" id="PTHR21771">
    <property type="entry name" value="MITOCHONDRIA-EATING PROTEIN-RELATED"/>
    <property type="match status" value="1"/>
</dbReference>
<dbReference type="PANTHER" id="PTHR21771:SF1">
    <property type="entry name" value="MITOCHONDRIA-EATING PROTEIN"/>
    <property type="match status" value="1"/>
</dbReference>
<keyword evidence="14" id="KW-1185">Reference proteome</keyword>
<dbReference type="GO" id="GO:0035694">
    <property type="term" value="P:mitochondrial protein catabolic process"/>
    <property type="evidence" value="ECO:0007669"/>
    <property type="project" value="InterPro"/>
</dbReference>
<evidence type="ECO:0000313" key="15">
    <source>
        <dbReference type="RefSeq" id="XP_025837343.1"/>
    </source>
</evidence>
<organism evidence="14 15">
    <name type="scientific">Agrilus planipennis</name>
    <name type="common">Emerald ash borer</name>
    <name type="synonym">Agrilus marcopoli</name>
    <dbReference type="NCBI Taxonomy" id="224129"/>
    <lineage>
        <taxon>Eukaryota</taxon>
        <taxon>Metazoa</taxon>
        <taxon>Ecdysozoa</taxon>
        <taxon>Arthropoda</taxon>
        <taxon>Hexapoda</taxon>
        <taxon>Insecta</taxon>
        <taxon>Pterygota</taxon>
        <taxon>Neoptera</taxon>
        <taxon>Endopterygota</taxon>
        <taxon>Coleoptera</taxon>
        <taxon>Polyphaga</taxon>
        <taxon>Elateriformia</taxon>
        <taxon>Buprestoidea</taxon>
        <taxon>Buprestidae</taxon>
        <taxon>Agrilinae</taxon>
        <taxon>Agrilus</taxon>
    </lineage>
</organism>
<evidence type="ECO:0000256" key="8">
    <source>
        <dbReference type="ARBA" id="ARBA00023054"/>
    </source>
</evidence>
<dbReference type="GO" id="GO:0005759">
    <property type="term" value="C:mitochondrial matrix"/>
    <property type="evidence" value="ECO:0007669"/>
    <property type="project" value="UniProtKB-SubCell"/>
</dbReference>
<dbReference type="InterPro" id="IPR026169">
    <property type="entry name" value="MIEAP"/>
</dbReference>
<keyword evidence="11" id="KW-0472">Membrane</keyword>
<evidence type="ECO:0000313" key="14">
    <source>
        <dbReference type="Proteomes" id="UP000192223"/>
    </source>
</evidence>
<protein>
    <recommendedName>
        <fullName evidence="5">Mitochondria-eating protein</fullName>
    </recommendedName>
    <alternativeName>
        <fullName evidence="12">Spermatogenesis-associated protein 18</fullName>
    </alternativeName>
</protein>
<dbReference type="GO" id="GO:0035695">
    <property type="term" value="P:mitophagy by internal vacuole formation"/>
    <property type="evidence" value="ECO:0007669"/>
    <property type="project" value="TreeGrafter"/>
</dbReference>
<name>A0A7F5RMT4_AGRPL</name>
<evidence type="ECO:0000256" key="12">
    <source>
        <dbReference type="ARBA" id="ARBA00032687"/>
    </source>
</evidence>
<dbReference type="InterPro" id="IPR031981">
    <property type="entry name" value="MIEAP_C"/>
</dbReference>
<comment type="similarity">
    <text evidence="4">Belongs to the MIEAP family.</text>
</comment>
<evidence type="ECO:0000256" key="6">
    <source>
        <dbReference type="ARBA" id="ARBA00022490"/>
    </source>
</evidence>
<accession>A0A7F5RMT4</accession>
<evidence type="ECO:0000256" key="11">
    <source>
        <dbReference type="ARBA" id="ARBA00023136"/>
    </source>
</evidence>
<dbReference type="Pfam" id="PF16026">
    <property type="entry name" value="MIEAP"/>
    <property type="match status" value="1"/>
</dbReference>
<sequence>MRECADRIRRERTAPLSPRTALRRILVLSEGRQFREAASVIARLGPNALCVLANELPLELLIEGLPHSAQLLETFFKKLVAAGQRGIFNAEPVLWQLIRLLSSQQEFGLKFQISRVAQNLIEFQPDLYSLIATRKKTFDQTVQGLGCHGLTTSASGLTPLHLALKTELQLYIETYKSALHRLEELGVTANNIKKPVDASHHRLLSLNFEEVEQRLIDNKTLLTILDKPALKQLTSLIKTLSARVENDKEALFCISQIKRLQTIDEDKPVASILMSFSRGCESFLDLVKLGESPCSSDGYHSESEQENEDGETAISKYGKLYYQSRPRALEALDSLPDLQYATQLKAKILFSVVVLSFRSCRNLRDMKLREALCNLHVTSQTIAARRLRSDIMKCFSSTFNSFPLDDIERQVHGLVSETLKEYRCLESCLPLKRFIGNVTRTCWYLVNQEPFFELDADFQAPVQFHPERHQRHHSSDRKSNVVRFYLWPGLIRESRYVYKGVVITN</sequence>
<dbReference type="RefSeq" id="XP_025837343.1">
    <property type="nucleotide sequence ID" value="XM_025981558.1"/>
</dbReference>
<evidence type="ECO:0000256" key="3">
    <source>
        <dbReference type="ARBA" id="ARBA00004496"/>
    </source>
</evidence>
<keyword evidence="7" id="KW-1000">Mitochondrion outer membrane</keyword>
<dbReference type="GeneID" id="112906750"/>
<dbReference type="OrthoDB" id="6047381at2759"/>
<evidence type="ECO:0000256" key="2">
    <source>
        <dbReference type="ARBA" id="ARBA00004305"/>
    </source>
</evidence>
<gene>
    <name evidence="15" type="primary">LOC112906750</name>
</gene>